<dbReference type="PANTHER" id="PTHR22550:SF5">
    <property type="entry name" value="LEUCINE ZIPPER PROTEIN 4"/>
    <property type="match status" value="1"/>
</dbReference>
<keyword evidence="3" id="KW-1133">Transmembrane helix</keyword>
<evidence type="ECO:0000256" key="2">
    <source>
        <dbReference type="ARBA" id="ARBA00023136"/>
    </source>
</evidence>
<dbReference type="InterPro" id="IPR004995">
    <property type="entry name" value="Spore_Ger"/>
</dbReference>
<evidence type="ECO:0000313" key="4">
    <source>
        <dbReference type="EMBL" id="EMS69812.1"/>
    </source>
</evidence>
<dbReference type="Pfam" id="PF03323">
    <property type="entry name" value="GerA"/>
    <property type="match status" value="1"/>
</dbReference>
<dbReference type="PATRIC" id="fig|1195236.3.peg.5068"/>
<evidence type="ECO:0000313" key="5">
    <source>
        <dbReference type="Proteomes" id="UP000014155"/>
    </source>
</evidence>
<dbReference type="EMBL" id="AORV01000065">
    <property type="protein sequence ID" value="EMS69812.1"/>
    <property type="molecule type" value="Genomic_DNA"/>
</dbReference>
<name>S0FG40_RUMCE</name>
<dbReference type="AlphaFoldDB" id="S0FG40"/>
<evidence type="ECO:0000256" key="1">
    <source>
        <dbReference type="ARBA" id="ARBA00005278"/>
    </source>
</evidence>
<evidence type="ECO:0000256" key="3">
    <source>
        <dbReference type="SAM" id="Phobius"/>
    </source>
</evidence>
<proteinExistence type="inferred from homology"/>
<gene>
    <name evidence="4" type="ORF">CTER_4879</name>
</gene>
<sequence>MYKILRKKKLEKAAGEEKDTVSIRTLTKSLEKNIVLLKNAFSGDETVMYRVFQNKHLDSAKCCIFYLDGMVNCEIINENIIQPILSDDLTQDISNHNLLDELRYKIIVANNISVSDDFNTIAAALYAGDTVFLLENCDRVLLIDSKGWQTRSITEPESAKVVRGPREGFTESIIMNISLIRRKIKSHELKFKFREIGERTHTKVCICYIDDIISKDVLKELERRLDEIKIDGVLDSGYIQELIRDEPFSPLETVGYSERPDVVAGRLLGGRVAVIVDGSPVVLTVPFVIVETIQSNEDYYNNYIFASINRLFRGMSLLLSISVPAVFLAIVTYHQEMLPTPLLLSISASREGVPFPTVLSMFIMLLIFDLLREVGTRMPTPIGQAVNIVGTLVLGQAAVEARLVSAPIVIVTAFTGIVNLMNITFIGPSILIRFFLLFASAFIGIYGFIFGFVVTLLHLMSLRSFGVPYMLGTTKIEDHDGQDVLVRAPWWSMTLRPKIIGARNLVRQGPKNKRGNNR</sequence>
<keyword evidence="3" id="KW-0812">Transmembrane</keyword>
<feature type="transmembrane region" description="Helical" evidence="3">
    <location>
        <begin position="353"/>
        <end position="370"/>
    </location>
</feature>
<accession>S0FG40</accession>
<keyword evidence="2 3" id="KW-0472">Membrane</keyword>
<dbReference type="PANTHER" id="PTHR22550">
    <property type="entry name" value="SPORE GERMINATION PROTEIN"/>
    <property type="match status" value="1"/>
</dbReference>
<dbReference type="InterPro" id="IPR050768">
    <property type="entry name" value="UPF0353/GerABKA_families"/>
</dbReference>
<dbReference type="GO" id="GO:0009847">
    <property type="term" value="P:spore germination"/>
    <property type="evidence" value="ECO:0007669"/>
    <property type="project" value="InterPro"/>
</dbReference>
<dbReference type="GO" id="GO:0016020">
    <property type="term" value="C:membrane"/>
    <property type="evidence" value="ECO:0007669"/>
    <property type="project" value="InterPro"/>
</dbReference>
<comment type="similarity">
    <text evidence="1">Belongs to the GerABKA family.</text>
</comment>
<comment type="caution">
    <text evidence="4">The sequence shown here is derived from an EMBL/GenBank/DDBJ whole genome shotgun (WGS) entry which is preliminary data.</text>
</comment>
<feature type="transmembrane region" description="Helical" evidence="3">
    <location>
        <begin position="311"/>
        <end position="333"/>
    </location>
</feature>
<protein>
    <submittedName>
        <fullName evidence="4">GerA spore germination protein</fullName>
    </submittedName>
</protein>
<reference evidence="4 5" key="1">
    <citation type="journal article" date="2013" name="Genome Announc.">
        <title>Draft Genome Sequence of the Cellulolytic, Mesophilic, Anaerobic Bacterium Clostridium termitidis Strain CT1112 (DSM 5398).</title>
        <authorList>
            <person name="Lal S."/>
            <person name="Ramachandran U."/>
            <person name="Zhang X."/>
            <person name="Munir R."/>
            <person name="Sparling R."/>
            <person name="Levin D.B."/>
        </authorList>
    </citation>
    <scope>NUCLEOTIDE SEQUENCE [LARGE SCALE GENOMIC DNA]</scope>
    <source>
        <strain evidence="4 5">CT1112</strain>
    </source>
</reference>
<feature type="transmembrane region" description="Helical" evidence="3">
    <location>
        <begin position="405"/>
        <end position="427"/>
    </location>
</feature>
<feature type="transmembrane region" description="Helical" evidence="3">
    <location>
        <begin position="434"/>
        <end position="460"/>
    </location>
</feature>
<dbReference type="RefSeq" id="WP_004630213.1">
    <property type="nucleotide sequence ID" value="NZ_AORV01000065.1"/>
</dbReference>
<dbReference type="PIRSF" id="PIRSF005690">
    <property type="entry name" value="GerBA"/>
    <property type="match status" value="1"/>
</dbReference>
<organism evidence="4 5">
    <name type="scientific">Ruminiclostridium cellobioparum subsp. termitidis CT1112</name>
    <dbReference type="NCBI Taxonomy" id="1195236"/>
    <lineage>
        <taxon>Bacteria</taxon>
        <taxon>Bacillati</taxon>
        <taxon>Bacillota</taxon>
        <taxon>Clostridia</taxon>
        <taxon>Eubacteriales</taxon>
        <taxon>Oscillospiraceae</taxon>
        <taxon>Ruminiclostridium</taxon>
    </lineage>
</organism>
<keyword evidence="5" id="KW-1185">Reference proteome</keyword>
<dbReference type="Proteomes" id="UP000014155">
    <property type="component" value="Unassembled WGS sequence"/>
</dbReference>
<dbReference type="STRING" id="1195236.CTER_4879"/>
<dbReference type="eggNOG" id="COG0697">
    <property type="taxonomic scope" value="Bacteria"/>
</dbReference>